<dbReference type="EMBL" id="NMUE01000040">
    <property type="protein sequence ID" value="RFA94267.1"/>
    <property type="molecule type" value="Genomic_DNA"/>
</dbReference>
<evidence type="ECO:0000259" key="4">
    <source>
        <dbReference type="PROSITE" id="PS50893"/>
    </source>
</evidence>
<keyword evidence="3 6" id="KW-0067">ATP-binding</keyword>
<dbReference type="Gene3D" id="3.40.50.300">
    <property type="entry name" value="P-loop containing nucleotide triphosphate hydrolases"/>
    <property type="match status" value="1"/>
</dbReference>
<gene>
    <name evidence="5" type="ORF">CGL51_10615</name>
    <name evidence="6" type="ORF">CGL52_06765</name>
</gene>
<protein>
    <submittedName>
        <fullName evidence="6">ABC transporter ATP-binding protein</fullName>
    </submittedName>
</protein>
<organism evidence="6 7">
    <name type="scientific">Pyrobaculum aerophilum</name>
    <dbReference type="NCBI Taxonomy" id="13773"/>
    <lineage>
        <taxon>Archaea</taxon>
        <taxon>Thermoproteota</taxon>
        <taxon>Thermoprotei</taxon>
        <taxon>Thermoproteales</taxon>
        <taxon>Thermoproteaceae</taxon>
        <taxon>Pyrobaculum</taxon>
    </lineage>
</organism>
<evidence type="ECO:0000313" key="8">
    <source>
        <dbReference type="Proteomes" id="UP000257123"/>
    </source>
</evidence>
<dbReference type="SMART" id="SM00382">
    <property type="entry name" value="AAA"/>
    <property type="match status" value="1"/>
</dbReference>
<dbReference type="PROSITE" id="PS00211">
    <property type="entry name" value="ABC_TRANSPORTER_1"/>
    <property type="match status" value="1"/>
</dbReference>
<evidence type="ECO:0000256" key="2">
    <source>
        <dbReference type="ARBA" id="ARBA00022741"/>
    </source>
</evidence>
<evidence type="ECO:0000313" key="6">
    <source>
        <dbReference type="EMBL" id="RFA98608.1"/>
    </source>
</evidence>
<dbReference type="AlphaFoldDB" id="A0A371R472"/>
<comment type="caution">
    <text evidence="6">The sequence shown here is derived from an EMBL/GenBank/DDBJ whole genome shotgun (WGS) entry which is preliminary data.</text>
</comment>
<feature type="domain" description="ABC transporter" evidence="4">
    <location>
        <begin position="16"/>
        <end position="248"/>
    </location>
</feature>
<sequence length="310" mass="34215">MAFVVGVGLKKRFVSKERIGLFKTRLKVVEALAGVDVEIEKGRLWSLVGPNGAGKTTLVKIFSTLLLPDEGSAFIGGLDVVKEAQRIKKIIGLMLYPDKGFFGRLSGVENLIYYGMLYGLSKREARRRALELLELVGLWEVRNRPYEEYSAGMRARLGLAKALINNPEFLLLDEPTVGIDPVGARKIRDVIRGLKRDGRAILFTSHNLYEVEELSDEVAIIINGRIVARGAPEELKRKLGFKPVAYVRAVCRDGERAFSSYGGGNVLAELVKKAAEEGCSVIEAYVKEPPLEEVVVKTIGAYEGRPLPRG</sequence>
<name>A0A371R472_9CREN</name>
<dbReference type="PROSITE" id="PS50893">
    <property type="entry name" value="ABC_TRANSPORTER_2"/>
    <property type="match status" value="1"/>
</dbReference>
<dbReference type="PANTHER" id="PTHR42711">
    <property type="entry name" value="ABC TRANSPORTER ATP-BINDING PROTEIN"/>
    <property type="match status" value="1"/>
</dbReference>
<evidence type="ECO:0000256" key="1">
    <source>
        <dbReference type="ARBA" id="ARBA00022448"/>
    </source>
</evidence>
<dbReference type="Pfam" id="PF00005">
    <property type="entry name" value="ABC_tran"/>
    <property type="match status" value="1"/>
</dbReference>
<dbReference type="RefSeq" id="WP_116421712.1">
    <property type="nucleotide sequence ID" value="NZ_NMUE01000040.1"/>
</dbReference>
<dbReference type="InterPro" id="IPR050763">
    <property type="entry name" value="ABC_transporter_ATP-binding"/>
</dbReference>
<proteinExistence type="predicted"/>
<dbReference type="SUPFAM" id="SSF52540">
    <property type="entry name" value="P-loop containing nucleoside triphosphate hydrolases"/>
    <property type="match status" value="1"/>
</dbReference>
<evidence type="ECO:0000256" key="3">
    <source>
        <dbReference type="ARBA" id="ARBA00022840"/>
    </source>
</evidence>
<dbReference type="Proteomes" id="UP000256877">
    <property type="component" value="Unassembled WGS sequence"/>
</dbReference>
<dbReference type="InterPro" id="IPR003439">
    <property type="entry name" value="ABC_transporter-like_ATP-bd"/>
</dbReference>
<reference evidence="7 8" key="1">
    <citation type="submission" date="2017-07" db="EMBL/GenBank/DDBJ databases">
        <title>Draft genome sequence of aerobic hyperthermophilic archaea, Pyrobaculum aerophilum YKB31 and YKB32.</title>
        <authorList>
            <person name="Mochizuki T."/>
            <person name="Berliner A.J."/>
            <person name="Yoshida-Takashima Y."/>
            <person name="Takaki Y."/>
            <person name="Nunoura T."/>
            <person name="Takai K."/>
        </authorList>
    </citation>
    <scope>NUCLEOTIDE SEQUENCE [LARGE SCALE GENOMIC DNA]</scope>
    <source>
        <strain evidence="5 8">YKB31</strain>
        <strain evidence="6 7">YKB32</strain>
    </source>
</reference>
<dbReference type="InterPro" id="IPR003593">
    <property type="entry name" value="AAA+_ATPase"/>
</dbReference>
<dbReference type="InterPro" id="IPR027417">
    <property type="entry name" value="P-loop_NTPase"/>
</dbReference>
<dbReference type="InterPro" id="IPR017871">
    <property type="entry name" value="ABC_transporter-like_CS"/>
</dbReference>
<dbReference type="OrthoDB" id="87732at2157"/>
<dbReference type="PANTHER" id="PTHR42711:SF18">
    <property type="entry name" value="ABC TRANSPORTER, ATP-BINDING PROTEIN"/>
    <property type="match status" value="1"/>
</dbReference>
<keyword evidence="2" id="KW-0547">Nucleotide-binding</keyword>
<keyword evidence="1" id="KW-0813">Transport</keyword>
<evidence type="ECO:0000313" key="7">
    <source>
        <dbReference type="Proteomes" id="UP000256877"/>
    </source>
</evidence>
<dbReference type="Proteomes" id="UP000257123">
    <property type="component" value="Unassembled WGS sequence"/>
</dbReference>
<dbReference type="GO" id="GO:0016887">
    <property type="term" value="F:ATP hydrolysis activity"/>
    <property type="evidence" value="ECO:0007669"/>
    <property type="project" value="InterPro"/>
</dbReference>
<dbReference type="GO" id="GO:0005524">
    <property type="term" value="F:ATP binding"/>
    <property type="evidence" value="ECO:0007669"/>
    <property type="project" value="UniProtKB-KW"/>
</dbReference>
<evidence type="ECO:0000313" key="5">
    <source>
        <dbReference type="EMBL" id="RFA94267.1"/>
    </source>
</evidence>
<accession>A0A371R472</accession>
<dbReference type="EMBL" id="NMUF01000015">
    <property type="protein sequence ID" value="RFA98608.1"/>
    <property type="molecule type" value="Genomic_DNA"/>
</dbReference>